<keyword evidence="2" id="KW-1185">Reference proteome</keyword>
<dbReference type="EMBL" id="JACOGA010000008">
    <property type="protein sequence ID" value="MBC3873968.1"/>
    <property type="molecule type" value="Genomic_DNA"/>
</dbReference>
<proteinExistence type="predicted"/>
<dbReference type="InterPro" id="IPR027417">
    <property type="entry name" value="P-loop_NTPase"/>
</dbReference>
<sequence length="595" mass="67557">MTINSIEIHNVRGIDSLKISKKILKNRPTILIAANGFGKTSIAVAFKCIAHQTSLKLPDEARHGHNALAQAEINLELDDNGVVKTLCVTEVAHSNEIRKTFDIHVIGDMRRIKASARNMGGFSSATAKQIIDPIVICSKPSEADNPYKISSTKQAFGNHANLLHNLDKSLFPLRQFIMRSTEFMEIVTPLIKERRWVKIETIRKKISGHGGSDLEAINNVTVDIQQILVDDDFRRAVDIIVATSEQDEKTAFSSLWQLVFLAKTHLVQLKSYLEYLRYKEIKKSLKAHVADLNTSWKIPAVKEIKGELVVELPDPSHISNGQRDILLLVAMFHVAKHRLTKEKAILIIDEVFDYLDDANLTVAQYYITELIEDYVRQGRSIYPIILTHLNPAFFKNYVFSKQNVIYLDKSEAFDSCDAMKKLIAARNDASVEAQIKHNISKYLVHYHVDDFDFSADLKALNGIRFSWGKFGKFQAFTEEEFNKYKNNQAYDPLAICAITRRTIEKLAYNQIALHGDANDFFDVVKKTSPKLDWASQRGAVVPESHYLLRVIFDDGLHWNLNRDNTIPIVAKLGNPIIKKLIVELVSPHLAMKKEQ</sequence>
<reference evidence="1 2" key="1">
    <citation type="submission" date="2020-08" db="EMBL/GenBank/DDBJ databases">
        <title>Novel species isolated from subtropical streams in China.</title>
        <authorList>
            <person name="Lu H."/>
        </authorList>
    </citation>
    <scope>NUCLEOTIDE SEQUENCE [LARGE SCALE GENOMIC DNA]</scope>
    <source>
        <strain evidence="1 2">LX15W</strain>
    </source>
</reference>
<dbReference type="Proteomes" id="UP000624279">
    <property type="component" value="Unassembled WGS sequence"/>
</dbReference>
<evidence type="ECO:0008006" key="3">
    <source>
        <dbReference type="Google" id="ProtNLM"/>
    </source>
</evidence>
<organism evidence="1 2">
    <name type="scientific">Undibacterium flavidum</name>
    <dbReference type="NCBI Taxonomy" id="2762297"/>
    <lineage>
        <taxon>Bacteria</taxon>
        <taxon>Pseudomonadati</taxon>
        <taxon>Pseudomonadota</taxon>
        <taxon>Betaproteobacteria</taxon>
        <taxon>Burkholderiales</taxon>
        <taxon>Oxalobacteraceae</taxon>
        <taxon>Undibacterium</taxon>
    </lineage>
</organism>
<dbReference type="Gene3D" id="3.40.50.300">
    <property type="entry name" value="P-loop containing nucleotide triphosphate hydrolases"/>
    <property type="match status" value="1"/>
</dbReference>
<accession>A0ABR6YBM8</accession>
<evidence type="ECO:0000313" key="1">
    <source>
        <dbReference type="EMBL" id="MBC3873968.1"/>
    </source>
</evidence>
<dbReference type="SUPFAM" id="SSF52540">
    <property type="entry name" value="P-loop containing nucleoside triphosphate hydrolases"/>
    <property type="match status" value="1"/>
</dbReference>
<evidence type="ECO:0000313" key="2">
    <source>
        <dbReference type="Proteomes" id="UP000624279"/>
    </source>
</evidence>
<dbReference type="RefSeq" id="WP_186941992.1">
    <property type="nucleotide sequence ID" value="NZ_JACOGA010000008.1"/>
</dbReference>
<gene>
    <name evidence="1" type="ORF">H8K55_10225</name>
</gene>
<protein>
    <recommendedName>
        <fullName evidence="3">AAA domain-containing protein</fullName>
    </recommendedName>
</protein>
<name>A0ABR6YBM8_9BURK</name>
<comment type="caution">
    <text evidence="1">The sequence shown here is derived from an EMBL/GenBank/DDBJ whole genome shotgun (WGS) entry which is preliminary data.</text>
</comment>